<dbReference type="PROSITE" id="PS00154">
    <property type="entry name" value="ATPASE_E1_E2"/>
    <property type="match status" value="1"/>
</dbReference>
<reference evidence="17 18" key="1">
    <citation type="submission" date="2018-04" db="EMBL/GenBank/DDBJ databases">
        <title>Genomic Encyclopedia of Archaeal and Bacterial Type Strains, Phase II (KMG-II): from individual species to whole genera.</title>
        <authorList>
            <person name="Goeker M."/>
        </authorList>
    </citation>
    <scope>NUCLEOTIDE SEQUENCE [LARGE SCALE GENOMIC DNA]</scope>
    <source>
        <strain evidence="17 18">DSM 23382</strain>
    </source>
</reference>
<keyword evidence="18" id="KW-1185">Reference proteome</keyword>
<dbReference type="Pfam" id="PF00122">
    <property type="entry name" value="E1-E2_ATPase"/>
    <property type="match status" value="1"/>
</dbReference>
<dbReference type="Gene3D" id="3.40.1110.10">
    <property type="entry name" value="Calcium-transporting ATPase, cytoplasmic domain N"/>
    <property type="match status" value="1"/>
</dbReference>
<accession>A0A2T5VE98</accession>
<dbReference type="GO" id="GO:0005507">
    <property type="term" value="F:copper ion binding"/>
    <property type="evidence" value="ECO:0007669"/>
    <property type="project" value="TreeGrafter"/>
</dbReference>
<keyword evidence="3" id="KW-0813">Transport</keyword>
<dbReference type="GO" id="GO:0043682">
    <property type="term" value="F:P-type divalent copper transporter activity"/>
    <property type="evidence" value="ECO:0007669"/>
    <property type="project" value="TreeGrafter"/>
</dbReference>
<evidence type="ECO:0000256" key="14">
    <source>
        <dbReference type="ARBA" id="ARBA00023136"/>
    </source>
</evidence>
<keyword evidence="12 15" id="KW-1133">Transmembrane helix</keyword>
<protein>
    <submittedName>
        <fullName evidence="17">Cu2+-exporting ATPase</fullName>
    </submittedName>
</protein>
<comment type="caution">
    <text evidence="17">The sequence shown here is derived from an EMBL/GenBank/DDBJ whole genome shotgun (WGS) entry which is preliminary data.</text>
</comment>
<feature type="transmembrane region" description="Helical" evidence="15">
    <location>
        <begin position="208"/>
        <end position="230"/>
    </location>
</feature>
<keyword evidence="6 15" id="KW-0812">Transmembrane</keyword>
<evidence type="ECO:0000256" key="8">
    <source>
        <dbReference type="ARBA" id="ARBA00022741"/>
    </source>
</evidence>
<dbReference type="CDD" id="cd00371">
    <property type="entry name" value="HMA"/>
    <property type="match status" value="1"/>
</dbReference>
<evidence type="ECO:0000256" key="12">
    <source>
        <dbReference type="ARBA" id="ARBA00022989"/>
    </source>
</evidence>
<dbReference type="PRINTS" id="PR00119">
    <property type="entry name" value="CATATPASE"/>
</dbReference>
<dbReference type="NCBIfam" id="TIGR01494">
    <property type="entry name" value="ATPase_P-type"/>
    <property type="match status" value="1"/>
</dbReference>
<keyword evidence="13" id="KW-0406">Ion transport</keyword>
<dbReference type="GO" id="GO:0016887">
    <property type="term" value="F:ATP hydrolysis activity"/>
    <property type="evidence" value="ECO:0007669"/>
    <property type="project" value="InterPro"/>
</dbReference>
<dbReference type="InterPro" id="IPR027256">
    <property type="entry name" value="P-typ_ATPase_IB"/>
</dbReference>
<dbReference type="Pfam" id="PF00403">
    <property type="entry name" value="HMA"/>
    <property type="match status" value="1"/>
</dbReference>
<dbReference type="InterPro" id="IPR036163">
    <property type="entry name" value="HMA_dom_sf"/>
</dbReference>
<feature type="transmembrane region" description="Helical" evidence="15">
    <location>
        <begin position="718"/>
        <end position="737"/>
    </location>
</feature>
<dbReference type="InterPro" id="IPR001757">
    <property type="entry name" value="P_typ_ATPase"/>
</dbReference>
<dbReference type="InterPro" id="IPR036412">
    <property type="entry name" value="HAD-like_sf"/>
</dbReference>
<dbReference type="Proteomes" id="UP000244081">
    <property type="component" value="Unassembled WGS sequence"/>
</dbReference>
<dbReference type="Gene3D" id="2.70.150.10">
    <property type="entry name" value="Calcium-transporting ATPase, cytoplasmic transduction domain A"/>
    <property type="match status" value="1"/>
</dbReference>
<dbReference type="InterPro" id="IPR006121">
    <property type="entry name" value="HMA_dom"/>
</dbReference>
<feature type="transmembrane region" description="Helical" evidence="15">
    <location>
        <begin position="390"/>
        <end position="413"/>
    </location>
</feature>
<proteinExistence type="inferred from homology"/>
<dbReference type="NCBIfam" id="TIGR01511">
    <property type="entry name" value="ATPase-IB1_Cu"/>
    <property type="match status" value="1"/>
</dbReference>
<evidence type="ECO:0000256" key="2">
    <source>
        <dbReference type="ARBA" id="ARBA00006024"/>
    </source>
</evidence>
<dbReference type="EMBL" id="QAYG01000001">
    <property type="protein sequence ID" value="PTW62085.1"/>
    <property type="molecule type" value="Genomic_DNA"/>
</dbReference>
<evidence type="ECO:0000256" key="13">
    <source>
        <dbReference type="ARBA" id="ARBA00023065"/>
    </source>
</evidence>
<gene>
    <name evidence="17" type="ORF">C8N35_101120</name>
</gene>
<evidence type="ECO:0000256" key="6">
    <source>
        <dbReference type="ARBA" id="ARBA00022692"/>
    </source>
</evidence>
<dbReference type="PROSITE" id="PS50846">
    <property type="entry name" value="HMA_2"/>
    <property type="match status" value="1"/>
</dbReference>
<dbReference type="InterPro" id="IPR023299">
    <property type="entry name" value="ATPase_P-typ_cyto_dom_N"/>
</dbReference>
<evidence type="ECO:0000256" key="9">
    <source>
        <dbReference type="ARBA" id="ARBA00022840"/>
    </source>
</evidence>
<dbReference type="SUPFAM" id="SSF81653">
    <property type="entry name" value="Calcium ATPase, transduction domain A"/>
    <property type="match status" value="1"/>
</dbReference>
<evidence type="ECO:0000256" key="10">
    <source>
        <dbReference type="ARBA" id="ARBA00022842"/>
    </source>
</evidence>
<evidence type="ECO:0000256" key="11">
    <source>
        <dbReference type="ARBA" id="ARBA00022967"/>
    </source>
</evidence>
<keyword evidence="4 15" id="KW-1003">Cell membrane</keyword>
<dbReference type="NCBIfam" id="TIGR01525">
    <property type="entry name" value="ATPase-IB_hvy"/>
    <property type="match status" value="1"/>
</dbReference>
<keyword evidence="10" id="KW-0460">Magnesium</keyword>
<feature type="transmembrane region" description="Helical" evidence="15">
    <location>
        <begin position="419"/>
        <end position="450"/>
    </location>
</feature>
<keyword evidence="8 15" id="KW-0547">Nucleotide-binding</keyword>
<dbReference type="InterPro" id="IPR059000">
    <property type="entry name" value="ATPase_P-type_domA"/>
</dbReference>
<evidence type="ECO:0000256" key="4">
    <source>
        <dbReference type="ARBA" id="ARBA00022475"/>
    </source>
</evidence>
<dbReference type="InterPro" id="IPR008250">
    <property type="entry name" value="ATPase_P-typ_transduc_dom_A_sf"/>
</dbReference>
<feature type="transmembrane region" description="Helical" evidence="15">
    <location>
        <begin position="236"/>
        <end position="254"/>
    </location>
</feature>
<feature type="transmembrane region" description="Helical" evidence="15">
    <location>
        <begin position="139"/>
        <end position="163"/>
    </location>
</feature>
<dbReference type="Gene3D" id="3.40.50.1000">
    <property type="entry name" value="HAD superfamily/HAD-like"/>
    <property type="match status" value="1"/>
</dbReference>
<dbReference type="SUPFAM" id="SSF55008">
    <property type="entry name" value="HMA, heavy metal-associated domain"/>
    <property type="match status" value="1"/>
</dbReference>
<dbReference type="PANTHER" id="PTHR43520:SF5">
    <property type="entry name" value="CATION-TRANSPORTING P-TYPE ATPASE-RELATED"/>
    <property type="match status" value="1"/>
</dbReference>
<dbReference type="InterPro" id="IPR023214">
    <property type="entry name" value="HAD_sf"/>
</dbReference>
<dbReference type="GO" id="GO:0055070">
    <property type="term" value="P:copper ion homeostasis"/>
    <property type="evidence" value="ECO:0007669"/>
    <property type="project" value="TreeGrafter"/>
</dbReference>
<dbReference type="GO" id="GO:0005524">
    <property type="term" value="F:ATP binding"/>
    <property type="evidence" value="ECO:0007669"/>
    <property type="project" value="UniProtKB-UniRule"/>
</dbReference>
<evidence type="ECO:0000256" key="1">
    <source>
        <dbReference type="ARBA" id="ARBA00004651"/>
    </source>
</evidence>
<evidence type="ECO:0000256" key="15">
    <source>
        <dbReference type="RuleBase" id="RU362081"/>
    </source>
</evidence>
<comment type="similarity">
    <text evidence="2 15">Belongs to the cation transport ATPase (P-type) (TC 3.A.3) family. Type IB subfamily.</text>
</comment>
<dbReference type="SUPFAM" id="SSF81665">
    <property type="entry name" value="Calcium ATPase, transmembrane domain M"/>
    <property type="match status" value="1"/>
</dbReference>
<dbReference type="PRINTS" id="PR00943">
    <property type="entry name" value="CUATPASE"/>
</dbReference>
<dbReference type="InterPro" id="IPR023298">
    <property type="entry name" value="ATPase_P-typ_TM_dom_sf"/>
</dbReference>
<dbReference type="Pfam" id="PF00702">
    <property type="entry name" value="Hydrolase"/>
    <property type="match status" value="1"/>
</dbReference>
<keyword evidence="9 15" id="KW-0067">ATP-binding</keyword>
<name>A0A2T5VE98_9HYPH</name>
<keyword evidence="14 15" id="KW-0472">Membrane</keyword>
<dbReference type="GO" id="GO:0005886">
    <property type="term" value="C:plasma membrane"/>
    <property type="evidence" value="ECO:0007669"/>
    <property type="project" value="UniProtKB-SubCell"/>
</dbReference>
<keyword evidence="5" id="KW-0597">Phosphoprotein</keyword>
<evidence type="ECO:0000256" key="3">
    <source>
        <dbReference type="ARBA" id="ARBA00022448"/>
    </source>
</evidence>
<evidence type="ECO:0000259" key="16">
    <source>
        <dbReference type="PROSITE" id="PS50846"/>
    </source>
</evidence>
<evidence type="ECO:0000256" key="7">
    <source>
        <dbReference type="ARBA" id="ARBA00022723"/>
    </source>
</evidence>
<dbReference type="InterPro" id="IPR018303">
    <property type="entry name" value="ATPase_P-typ_P_site"/>
</dbReference>
<dbReference type="Gene3D" id="3.30.70.100">
    <property type="match status" value="1"/>
</dbReference>
<dbReference type="PANTHER" id="PTHR43520">
    <property type="entry name" value="ATP7, ISOFORM B"/>
    <property type="match status" value="1"/>
</dbReference>
<evidence type="ECO:0000313" key="18">
    <source>
        <dbReference type="Proteomes" id="UP000244081"/>
    </source>
</evidence>
<keyword evidence="7 15" id="KW-0479">Metal-binding</keyword>
<keyword evidence="11" id="KW-1278">Translocase</keyword>
<dbReference type="AlphaFoldDB" id="A0A2T5VE98"/>
<feature type="transmembrane region" description="Helical" evidence="15">
    <location>
        <begin position="175"/>
        <end position="196"/>
    </location>
</feature>
<sequence>MPRVRVAEGRRTCPLRNRENTITIAQADRFRDHDAMNVHSRDWSAFVTKAPSGASHIELAVEGIHCAACMARIEKGLGRLPGVENARLNLTTHRLAVDWQPDATNAGAVVDKLESLGFKAHPFDPGEMRGRDDAASRHLLRALAVAGFGGMNIMLLSVSVWSGNVTDITPETRDFFHWLSALIALPVVAYAGRPFFVSAWAALKARSLNMDVPISIGVTLAVAMSMLQTIQHAEDVYFDSAVMLLFFLLIGRYLDQNMRRRTRSFAENLAALRAETARLIRPDGSTGDVPLSQVEPGMLVLVAAGERVSVDGVIEEGTSEIDQSLVTGETRLADVGLGDRVHAGTLNAAGVLKVRVTAAAKGTLLDEVTRLLETASQAKSRYIRLADRAAALYAPLVHTAAALAFIGWLIAGIGWQPSLVIAISVLIITCPCALGLAIPAVQVVASGILFNKGVLLNSGDALERFATVDTVVFDKTGTLTLPDAALANADEVRAEDLELAGRLALASRHPLAAALARASGARDPVTGAREAAGSGVKATVDGVECRLGSPKFCDVAEDAAAAALALHPDASLIVLARAGAAPVLFAVRQALRPDAVSVVADLKRRGLHVEILSGDHQAAVAMVADELGVADYAARLDPRGKIARLEALKAEGRKVLMVGDGLNDAPALAAAHVSMSPVSAVHLSQAAADAVFLGESLAAVPAALRTAHRAHVAMRQNLVLAAAYNCIAVPFAIAGFVTPLLAALAMSASSIIVTANSLRLRFGKAD</sequence>
<dbReference type="SUPFAM" id="SSF56784">
    <property type="entry name" value="HAD-like"/>
    <property type="match status" value="1"/>
</dbReference>
<evidence type="ECO:0000313" key="17">
    <source>
        <dbReference type="EMBL" id="PTW62085.1"/>
    </source>
</evidence>
<organism evidence="17 18">
    <name type="scientific">Breoghania corrubedonensis</name>
    <dbReference type="NCBI Taxonomy" id="665038"/>
    <lineage>
        <taxon>Bacteria</taxon>
        <taxon>Pseudomonadati</taxon>
        <taxon>Pseudomonadota</taxon>
        <taxon>Alphaproteobacteria</taxon>
        <taxon>Hyphomicrobiales</taxon>
        <taxon>Stappiaceae</taxon>
        <taxon>Breoghania</taxon>
    </lineage>
</organism>
<evidence type="ECO:0000256" key="5">
    <source>
        <dbReference type="ARBA" id="ARBA00022553"/>
    </source>
</evidence>
<feature type="domain" description="HMA" evidence="16">
    <location>
        <begin position="55"/>
        <end position="121"/>
    </location>
</feature>
<comment type="subcellular location">
    <subcellularLocation>
        <location evidence="1">Cell membrane</location>
        <topology evidence="1">Multi-pass membrane protein</topology>
    </subcellularLocation>
</comment>